<feature type="transmembrane region" description="Helical" evidence="1">
    <location>
        <begin position="6"/>
        <end position="26"/>
    </location>
</feature>
<evidence type="ECO:0000313" key="3">
    <source>
        <dbReference type="EMBL" id="QJD97996.1"/>
    </source>
</evidence>
<dbReference type="InterPro" id="IPR029058">
    <property type="entry name" value="AB_hydrolase_fold"/>
</dbReference>
<name>A0A7L5EC64_9SPHI</name>
<proteinExistence type="predicted"/>
<evidence type="ECO:0000313" key="4">
    <source>
        <dbReference type="Proteomes" id="UP000503278"/>
    </source>
</evidence>
<dbReference type="AlphaFoldDB" id="A0A7L5EC64"/>
<dbReference type="InterPro" id="IPR000073">
    <property type="entry name" value="AB_hydrolase_1"/>
</dbReference>
<feature type="domain" description="AB hydrolase-1" evidence="2">
    <location>
        <begin position="68"/>
        <end position="291"/>
    </location>
</feature>
<organism evidence="3 4">
    <name type="scientific">Mucilaginibacter robiniae</name>
    <dbReference type="NCBI Taxonomy" id="2728022"/>
    <lineage>
        <taxon>Bacteria</taxon>
        <taxon>Pseudomonadati</taxon>
        <taxon>Bacteroidota</taxon>
        <taxon>Sphingobacteriia</taxon>
        <taxon>Sphingobacteriales</taxon>
        <taxon>Sphingobacteriaceae</taxon>
        <taxon>Mucilaginibacter</taxon>
    </lineage>
</organism>
<keyword evidence="1" id="KW-0472">Membrane</keyword>
<dbReference type="Proteomes" id="UP000503278">
    <property type="component" value="Chromosome"/>
</dbReference>
<sequence>MKFVRIFLTILAYIFVIAGIILTGLYRWNNKEKKDLTDADRKQAGGQYIKLSQGITHYQLGGPATGKVVVLIHGFSVPYYIWDGTYEYLTAQGFRVLRYDEYGRGFSDRPDITYNHQVYMQQLNELLTNLHLQAPVNLVGVSFGGKVARDFTCQYPQLVNKVVLIDPAYSKMKPNTPELITDYQFTIHSDKRAESQVEDFKYPNRHPDWVSKYKTQMQYKGFTHALVSTLYNYPSEGKAESICLNNTHKPTLLIWGKEDHTVPFQYSDSVRSVLKATFLPVDDAGHLPYLEQAATVNPKIAAFLKD</sequence>
<dbReference type="KEGG" id="mrob:HH214_20000"/>
<accession>A0A7L5EC64</accession>
<dbReference type="Gene3D" id="3.40.50.1820">
    <property type="entry name" value="alpha/beta hydrolase"/>
    <property type="match status" value="1"/>
</dbReference>
<dbReference type="PANTHER" id="PTHR43798:SF33">
    <property type="entry name" value="HYDROLASE, PUTATIVE (AFU_ORTHOLOGUE AFUA_2G14860)-RELATED"/>
    <property type="match status" value="1"/>
</dbReference>
<dbReference type="EMBL" id="CP051682">
    <property type="protein sequence ID" value="QJD97996.1"/>
    <property type="molecule type" value="Genomic_DNA"/>
</dbReference>
<dbReference type="SUPFAM" id="SSF53474">
    <property type="entry name" value="alpha/beta-Hydrolases"/>
    <property type="match status" value="1"/>
</dbReference>
<dbReference type="PRINTS" id="PR00111">
    <property type="entry name" value="ABHYDROLASE"/>
</dbReference>
<dbReference type="RefSeq" id="WP_169610667.1">
    <property type="nucleotide sequence ID" value="NZ_CP051682.1"/>
</dbReference>
<dbReference type="PANTHER" id="PTHR43798">
    <property type="entry name" value="MONOACYLGLYCEROL LIPASE"/>
    <property type="match status" value="1"/>
</dbReference>
<reference evidence="3 4" key="1">
    <citation type="submission" date="2020-04" db="EMBL/GenBank/DDBJ databases">
        <title>Genome sequencing of novel species.</title>
        <authorList>
            <person name="Heo J."/>
            <person name="Kim S.-J."/>
            <person name="Kim J.-S."/>
            <person name="Hong S.-B."/>
            <person name="Kwon S.-W."/>
        </authorList>
    </citation>
    <scope>NUCLEOTIDE SEQUENCE [LARGE SCALE GENOMIC DNA]</scope>
    <source>
        <strain evidence="3 4">F39-2</strain>
    </source>
</reference>
<keyword evidence="4" id="KW-1185">Reference proteome</keyword>
<keyword evidence="1" id="KW-0812">Transmembrane</keyword>
<gene>
    <name evidence="3" type="ORF">HH214_20000</name>
</gene>
<dbReference type="Pfam" id="PF00561">
    <property type="entry name" value="Abhydrolase_1"/>
    <property type="match status" value="1"/>
</dbReference>
<keyword evidence="1" id="KW-1133">Transmembrane helix</keyword>
<protein>
    <submittedName>
        <fullName evidence="3">Alpha/beta hydrolase</fullName>
    </submittedName>
</protein>
<evidence type="ECO:0000259" key="2">
    <source>
        <dbReference type="Pfam" id="PF00561"/>
    </source>
</evidence>
<keyword evidence="3" id="KW-0378">Hydrolase</keyword>
<dbReference type="GO" id="GO:0016020">
    <property type="term" value="C:membrane"/>
    <property type="evidence" value="ECO:0007669"/>
    <property type="project" value="TreeGrafter"/>
</dbReference>
<dbReference type="InterPro" id="IPR050266">
    <property type="entry name" value="AB_hydrolase_sf"/>
</dbReference>
<dbReference type="GO" id="GO:0016787">
    <property type="term" value="F:hydrolase activity"/>
    <property type="evidence" value="ECO:0007669"/>
    <property type="project" value="UniProtKB-KW"/>
</dbReference>
<evidence type="ECO:0000256" key="1">
    <source>
        <dbReference type="SAM" id="Phobius"/>
    </source>
</evidence>